<dbReference type="Proteomes" id="UP000199698">
    <property type="component" value="Unassembled WGS sequence"/>
</dbReference>
<dbReference type="InterPro" id="IPR007813">
    <property type="entry name" value="PilN"/>
</dbReference>
<feature type="transmembrane region" description="Helical" evidence="1">
    <location>
        <begin position="177"/>
        <end position="197"/>
    </location>
</feature>
<evidence type="ECO:0000313" key="2">
    <source>
        <dbReference type="EMBL" id="SCB81239.1"/>
    </source>
</evidence>
<gene>
    <name evidence="2" type="ORF">GA0061080_100482</name>
</gene>
<dbReference type="PANTHER" id="PTHR40278:SF1">
    <property type="entry name" value="DNA UTILIZATION PROTEIN HOFN"/>
    <property type="match status" value="1"/>
</dbReference>
<dbReference type="EMBL" id="FMBA01000004">
    <property type="protein sequence ID" value="SCB81239.1"/>
    <property type="molecule type" value="Genomic_DNA"/>
</dbReference>
<sequence length="316" mass="37164">MVFNKERVIIYVQPAILRYKAVSSAKQITTLDTSDGLIAFHYQNEADIDLFLSDLQKKFAGRTEFELNLDANLIQMQQLDLPDIKLELSELILYVEANIYKLFQLSAKNVFFDFVYPSKPNKYVTVMITERNNIENWVNLFKKYELPLTFVGCRVDHAKINFLPWRQEKQIKHRRQLAYTIVSLIGVISCLLCYWWIQARNEQQYYEQKLLEQQQEAQKLTAELSTYLPTPSLSQKQIQDALLLFSAQLPSVIWLDSFYYEQQKITIDGQSFSYVELTNFNQNLLTLKNISNSQINSVLSNKTNLFFEMEIRLNEQ</sequence>
<proteinExistence type="predicted"/>
<protein>
    <submittedName>
        <fullName evidence="2">Fimbrial assembly protein (PilN)</fullName>
    </submittedName>
</protein>
<dbReference type="OrthoDB" id="7056106at2"/>
<dbReference type="PANTHER" id="PTHR40278">
    <property type="entry name" value="DNA UTILIZATION PROTEIN HOFN"/>
    <property type="match status" value="1"/>
</dbReference>
<reference evidence="3" key="1">
    <citation type="submission" date="2016-08" db="EMBL/GenBank/DDBJ databases">
        <authorList>
            <person name="Varghese N."/>
            <person name="Submissions Spin"/>
        </authorList>
    </citation>
    <scope>NUCLEOTIDE SEQUENCE [LARGE SCALE GENOMIC DNA]</scope>
    <source>
        <strain evidence="3">R-53144</strain>
    </source>
</reference>
<keyword evidence="1" id="KW-0472">Membrane</keyword>
<keyword evidence="1" id="KW-0812">Transmembrane</keyword>
<dbReference type="Pfam" id="PF05137">
    <property type="entry name" value="PilN"/>
    <property type="match status" value="1"/>
</dbReference>
<accession>A0A1C3ZFR5</accession>
<evidence type="ECO:0000313" key="3">
    <source>
        <dbReference type="Proteomes" id="UP000199698"/>
    </source>
</evidence>
<evidence type="ECO:0000256" key="1">
    <source>
        <dbReference type="SAM" id="Phobius"/>
    </source>
</evidence>
<name>A0A1C3ZFR5_9GAMM</name>
<dbReference type="STRING" id="1798183.GA0061080_100482"/>
<dbReference type="AlphaFoldDB" id="A0A1C3ZFR5"/>
<dbReference type="InterPro" id="IPR052534">
    <property type="entry name" value="Extracell_DNA_Util/SecSys_Comp"/>
</dbReference>
<keyword evidence="3" id="KW-1185">Reference proteome</keyword>
<dbReference type="RefSeq" id="WP_091120120.1">
    <property type="nucleotide sequence ID" value="NZ_FMBA01000004.1"/>
</dbReference>
<keyword evidence="1" id="KW-1133">Transmembrane helix</keyword>
<organism evidence="2 3">
    <name type="scientific">Gilliamella intestini</name>
    <dbReference type="NCBI Taxonomy" id="1798183"/>
    <lineage>
        <taxon>Bacteria</taxon>
        <taxon>Pseudomonadati</taxon>
        <taxon>Pseudomonadota</taxon>
        <taxon>Gammaproteobacteria</taxon>
        <taxon>Orbales</taxon>
        <taxon>Orbaceae</taxon>
        <taxon>Gilliamella</taxon>
    </lineage>
</organism>